<keyword evidence="7" id="KW-0496">Mitochondrion</keyword>
<sequence>MSEALRDFFGGTLGGMTGILAGHPLDTAKTRLQAMSHFDRGTTYQVLSHTARDEGYRALYKGLSFPLCSTALLNAVVFGVEGISERALKSLWSEERPMLTGFVAGCIAGLAQSPLVCTVDLVKTQRQVQLGWHGDSPVGIFRSRISDVGLRRGAFQGLGPTALKECPSYGVYFLVYEQSKRLSEGHLPTVPATLLSGGLAGCVVLGMIHPVEVVKSRIQALPTSCSHQERTPLYVIRQGLHREGLAFFLRGFGAAMARAFVVNAATFGGYEAAVAAWDGAAAFKECYSYVALSELRKDFSQLWRKSWGRKAPAEAFNAWLFEALSEAAPSSALPAELPEDSEALLTWVTLQIPFQWPYTEDMEVAKENFQKFLEAAKEPSLPQWPGLDALQVEQRAAELKEDAVGTVGTDDSDSASALRLRAFRCFRPLLREALRPHMRQFLNELDSSLQNLREKLESTAQKLSESEYLPKVAVEEMEKTVRLDLVGALPDVEGKFPRRHEIHLGHWQKLRRLYQEEIRRQWRPGERDMVYMTQDPARCAEMCWTLLTRYRALFGPHDEGAGWHMALTQQVFEALQQELGVSHELFASPLNCTLSSYCSLFQDTDLAFGSSGSFFQWSLVEGSYECNPPFEEGLMMKTVQRLIQSLEKATKNAKALSVALILPIWLGSPAMNAALSSSFCQGSLEIKGSNHCYLNGRQHYCKPNHLLLCQAEARGSLLIVLQNLSGAQRWPVTSETLTRLENAWCSSSKRRRVEAETQQKGPFCCVG</sequence>
<dbReference type="GO" id="GO:0031966">
    <property type="term" value="C:mitochondrial membrane"/>
    <property type="evidence" value="ECO:0007669"/>
    <property type="project" value="UniProtKB-SubCell"/>
</dbReference>
<dbReference type="EMBL" id="CAMXCT020000421">
    <property type="protein sequence ID" value="CAL1131929.1"/>
    <property type="molecule type" value="Genomic_DNA"/>
</dbReference>
<evidence type="ECO:0000256" key="10">
    <source>
        <dbReference type="SAM" id="Coils"/>
    </source>
</evidence>
<dbReference type="GO" id="GO:0022857">
    <property type="term" value="F:transmembrane transporter activity"/>
    <property type="evidence" value="ECO:0007669"/>
    <property type="project" value="TreeGrafter"/>
</dbReference>
<feature type="repeat" description="Solcar" evidence="9">
    <location>
        <begin position="2"/>
        <end position="87"/>
    </location>
</feature>
<keyword evidence="4 9" id="KW-0812">Transmembrane</keyword>
<dbReference type="EMBL" id="CAMXCT030000421">
    <property type="protein sequence ID" value="CAL4765866.1"/>
    <property type="molecule type" value="Genomic_DNA"/>
</dbReference>
<reference evidence="13" key="2">
    <citation type="submission" date="2024-04" db="EMBL/GenBank/DDBJ databases">
        <authorList>
            <person name="Chen Y."/>
            <person name="Shah S."/>
            <person name="Dougan E. K."/>
            <person name="Thang M."/>
            <person name="Chan C."/>
        </authorList>
    </citation>
    <scope>NUCLEOTIDE SEQUENCE [LARGE SCALE GENOMIC DNA]</scope>
</reference>
<dbReference type="PANTHER" id="PTHR45624:SF10">
    <property type="entry name" value="SLC (SOLUTE CARRIER) HOMOLOG"/>
    <property type="match status" value="1"/>
</dbReference>
<evidence type="ECO:0000313" key="12">
    <source>
        <dbReference type="EMBL" id="CAI3978554.1"/>
    </source>
</evidence>
<dbReference type="EMBL" id="CAMXCT010000421">
    <property type="protein sequence ID" value="CAI3978554.1"/>
    <property type="molecule type" value="Genomic_DNA"/>
</dbReference>
<protein>
    <submittedName>
        <fullName evidence="14">Mitochondrial carnitine/acylcarnitine carrier protein CACL</fullName>
    </submittedName>
</protein>
<comment type="subcellular location">
    <subcellularLocation>
        <location evidence="1">Mitochondrion membrane</location>
        <topology evidence="1">Multi-pass membrane protein</topology>
    </subcellularLocation>
</comment>
<organism evidence="12">
    <name type="scientific">Cladocopium goreaui</name>
    <dbReference type="NCBI Taxonomy" id="2562237"/>
    <lineage>
        <taxon>Eukaryota</taxon>
        <taxon>Sar</taxon>
        <taxon>Alveolata</taxon>
        <taxon>Dinophyceae</taxon>
        <taxon>Suessiales</taxon>
        <taxon>Symbiodiniaceae</taxon>
        <taxon>Cladocopium</taxon>
    </lineage>
</organism>
<name>A0A9P1BSB5_9DINO</name>
<evidence type="ECO:0000256" key="4">
    <source>
        <dbReference type="ARBA" id="ARBA00022692"/>
    </source>
</evidence>
<evidence type="ECO:0000256" key="7">
    <source>
        <dbReference type="ARBA" id="ARBA00023128"/>
    </source>
</evidence>
<evidence type="ECO:0000313" key="14">
    <source>
        <dbReference type="EMBL" id="CAL4765866.1"/>
    </source>
</evidence>
<feature type="coiled-coil region" evidence="10">
    <location>
        <begin position="442"/>
        <end position="469"/>
    </location>
</feature>
<evidence type="ECO:0000256" key="1">
    <source>
        <dbReference type="ARBA" id="ARBA00004225"/>
    </source>
</evidence>
<evidence type="ECO:0000313" key="15">
    <source>
        <dbReference type="Proteomes" id="UP001152797"/>
    </source>
</evidence>
<comment type="similarity">
    <text evidence="2">Belongs to the mitochondrial carrier (TC 2.A.29) family.</text>
</comment>
<feature type="domain" description="PCIF1 WW" evidence="11">
    <location>
        <begin position="509"/>
        <end position="696"/>
    </location>
</feature>
<dbReference type="InterPro" id="IPR018108">
    <property type="entry name" value="MCP_transmembrane"/>
</dbReference>
<evidence type="ECO:0000313" key="13">
    <source>
        <dbReference type="EMBL" id="CAL1131929.1"/>
    </source>
</evidence>
<dbReference type="AlphaFoldDB" id="A0A9P1BSB5"/>
<dbReference type="InterPro" id="IPR050567">
    <property type="entry name" value="Mitochondrial_Carrier"/>
</dbReference>
<feature type="repeat" description="Solcar" evidence="9">
    <location>
        <begin position="96"/>
        <end position="182"/>
    </location>
</feature>
<reference evidence="12" key="1">
    <citation type="submission" date="2022-10" db="EMBL/GenBank/DDBJ databases">
        <authorList>
            <person name="Chen Y."/>
            <person name="Dougan E. K."/>
            <person name="Chan C."/>
            <person name="Rhodes N."/>
            <person name="Thang M."/>
        </authorList>
    </citation>
    <scope>NUCLEOTIDE SEQUENCE</scope>
</reference>
<dbReference type="InterPro" id="IPR023395">
    <property type="entry name" value="MCP_dom_sf"/>
</dbReference>
<gene>
    <name evidence="12" type="ORF">C1SCF055_LOCUS6598</name>
</gene>
<keyword evidence="8 9" id="KW-0472">Membrane</keyword>
<evidence type="ECO:0000256" key="5">
    <source>
        <dbReference type="ARBA" id="ARBA00022737"/>
    </source>
</evidence>
<proteinExistence type="inferred from homology"/>
<evidence type="ECO:0000256" key="8">
    <source>
        <dbReference type="ARBA" id="ARBA00023136"/>
    </source>
</evidence>
<keyword evidence="6" id="KW-1133">Transmembrane helix</keyword>
<dbReference type="OrthoDB" id="193856at2759"/>
<comment type="caution">
    <text evidence="12">The sequence shown here is derived from an EMBL/GenBank/DDBJ whole genome shotgun (WGS) entry which is preliminary data.</text>
</comment>
<evidence type="ECO:0000256" key="9">
    <source>
        <dbReference type="PROSITE-ProRule" id="PRU00282"/>
    </source>
</evidence>
<dbReference type="Pfam" id="PF00153">
    <property type="entry name" value="Mito_carr"/>
    <property type="match status" value="3"/>
</dbReference>
<evidence type="ECO:0000256" key="6">
    <source>
        <dbReference type="ARBA" id="ARBA00022989"/>
    </source>
</evidence>
<evidence type="ECO:0000256" key="3">
    <source>
        <dbReference type="ARBA" id="ARBA00022448"/>
    </source>
</evidence>
<dbReference type="PROSITE" id="PS50920">
    <property type="entry name" value="SOLCAR"/>
    <property type="match status" value="3"/>
</dbReference>
<keyword evidence="5" id="KW-0677">Repeat</keyword>
<keyword evidence="10" id="KW-0175">Coiled coil</keyword>
<dbReference type="Proteomes" id="UP001152797">
    <property type="component" value="Unassembled WGS sequence"/>
</dbReference>
<evidence type="ECO:0000256" key="2">
    <source>
        <dbReference type="ARBA" id="ARBA00006375"/>
    </source>
</evidence>
<keyword evidence="15" id="KW-1185">Reference proteome</keyword>
<evidence type="ECO:0000259" key="11">
    <source>
        <dbReference type="Pfam" id="PF12237"/>
    </source>
</evidence>
<accession>A0A9P1BSB5</accession>
<dbReference type="SUPFAM" id="SSF103506">
    <property type="entry name" value="Mitochondrial carrier"/>
    <property type="match status" value="1"/>
</dbReference>
<feature type="repeat" description="Solcar" evidence="9">
    <location>
        <begin position="188"/>
        <end position="276"/>
    </location>
</feature>
<keyword evidence="3" id="KW-0813">Transport</keyword>
<dbReference type="Pfam" id="PF12237">
    <property type="entry name" value="PCIF1_WW"/>
    <property type="match status" value="1"/>
</dbReference>
<dbReference type="InterPro" id="IPR022035">
    <property type="entry name" value="PCIF1_WW"/>
</dbReference>
<dbReference type="Gene3D" id="1.50.40.10">
    <property type="entry name" value="Mitochondrial carrier domain"/>
    <property type="match status" value="1"/>
</dbReference>
<dbReference type="PANTHER" id="PTHR45624">
    <property type="entry name" value="MITOCHONDRIAL BASIC AMINO ACIDS TRANSPORTER-RELATED"/>
    <property type="match status" value="1"/>
</dbReference>